<comment type="caution">
    <text evidence="1">The sequence shown here is derived from an EMBL/GenBank/DDBJ whole genome shotgun (WGS) entry which is preliminary data.</text>
</comment>
<evidence type="ECO:0000313" key="2">
    <source>
        <dbReference type="Proteomes" id="UP000599312"/>
    </source>
</evidence>
<evidence type="ECO:0008006" key="3">
    <source>
        <dbReference type="Google" id="ProtNLM"/>
    </source>
</evidence>
<dbReference type="InterPro" id="IPR019734">
    <property type="entry name" value="TPR_rpt"/>
</dbReference>
<dbReference type="EMBL" id="JADQDO010000002">
    <property type="protein sequence ID" value="MBF9233248.1"/>
    <property type="molecule type" value="Genomic_DNA"/>
</dbReference>
<dbReference type="AlphaFoldDB" id="A0A931BNK9"/>
<sequence>MTSSLPFDSLFQLVVDLPSRRPAPGLPRRLAVLFRELSQPRSGRSAEEIEDQIWALWVSHEDRAAEEIMAAAIEAMGAGSLHEAGPLLDELVARYPDWPEAWNKRATLASIEQRDADSLEDIKRTLELEPRHFGAISGFGQICLRHGHLNEARAAFQIALAFDPHLEALREILDDLAPQNLMLH</sequence>
<dbReference type="InterPro" id="IPR011990">
    <property type="entry name" value="TPR-like_helical_dom_sf"/>
</dbReference>
<dbReference type="SMART" id="SM00028">
    <property type="entry name" value="TPR"/>
    <property type="match status" value="2"/>
</dbReference>
<dbReference type="Gene3D" id="1.25.40.10">
    <property type="entry name" value="Tetratricopeptide repeat domain"/>
    <property type="match status" value="1"/>
</dbReference>
<dbReference type="RefSeq" id="WP_196271206.1">
    <property type="nucleotide sequence ID" value="NZ_JADQDO010000002.1"/>
</dbReference>
<protein>
    <recommendedName>
        <fullName evidence="3">Tetratricopeptide repeat protein</fullName>
    </recommendedName>
</protein>
<dbReference type="Proteomes" id="UP000599312">
    <property type="component" value="Unassembled WGS sequence"/>
</dbReference>
<name>A0A931BNK9_9HYPH</name>
<proteinExistence type="predicted"/>
<evidence type="ECO:0000313" key="1">
    <source>
        <dbReference type="EMBL" id="MBF9233248.1"/>
    </source>
</evidence>
<accession>A0A931BNK9</accession>
<gene>
    <name evidence="1" type="ORF">I2H38_07610</name>
</gene>
<keyword evidence="2" id="KW-1185">Reference proteome</keyword>
<reference evidence="1" key="1">
    <citation type="submission" date="2020-11" db="EMBL/GenBank/DDBJ databases">
        <authorList>
            <person name="Kim M.K."/>
        </authorList>
    </citation>
    <scope>NUCLEOTIDE SEQUENCE</scope>
    <source>
        <strain evidence="1">BT350</strain>
    </source>
</reference>
<organism evidence="1 2">
    <name type="scientific">Microvirga alba</name>
    <dbReference type="NCBI Taxonomy" id="2791025"/>
    <lineage>
        <taxon>Bacteria</taxon>
        <taxon>Pseudomonadati</taxon>
        <taxon>Pseudomonadota</taxon>
        <taxon>Alphaproteobacteria</taxon>
        <taxon>Hyphomicrobiales</taxon>
        <taxon>Methylobacteriaceae</taxon>
        <taxon>Microvirga</taxon>
    </lineage>
</organism>
<dbReference type="SUPFAM" id="SSF48452">
    <property type="entry name" value="TPR-like"/>
    <property type="match status" value="1"/>
</dbReference>